<dbReference type="EMBL" id="SLXD01000009">
    <property type="protein sequence ID" value="TCP01511.1"/>
    <property type="molecule type" value="Genomic_DNA"/>
</dbReference>
<proteinExistence type="predicted"/>
<feature type="chain" id="PRO_5021010755" description="Type IV pilus biogenesis protein PilP" evidence="2">
    <location>
        <begin position="29"/>
        <end position="170"/>
    </location>
</feature>
<evidence type="ECO:0000313" key="4">
    <source>
        <dbReference type="Proteomes" id="UP000295106"/>
    </source>
</evidence>
<feature type="signal peptide" evidence="2">
    <location>
        <begin position="1"/>
        <end position="28"/>
    </location>
</feature>
<keyword evidence="2" id="KW-0732">Signal</keyword>
<feature type="region of interest" description="Disordered" evidence="1">
    <location>
        <begin position="53"/>
        <end position="85"/>
    </location>
</feature>
<organism evidence="3 4">
    <name type="scientific">Rubrivivax gelatinosus</name>
    <name type="common">Rhodocyclus gelatinosus</name>
    <name type="synonym">Rhodopseudomonas gelatinosa</name>
    <dbReference type="NCBI Taxonomy" id="28068"/>
    <lineage>
        <taxon>Bacteria</taxon>
        <taxon>Pseudomonadati</taxon>
        <taxon>Pseudomonadota</taxon>
        <taxon>Betaproteobacteria</taxon>
        <taxon>Burkholderiales</taxon>
        <taxon>Sphaerotilaceae</taxon>
        <taxon>Rubrivivax</taxon>
    </lineage>
</organism>
<dbReference type="Proteomes" id="UP000295106">
    <property type="component" value="Unassembled WGS sequence"/>
</dbReference>
<dbReference type="RefSeq" id="WP_132648103.1">
    <property type="nucleotide sequence ID" value="NZ_CP181386.1"/>
</dbReference>
<dbReference type="PROSITE" id="PS51257">
    <property type="entry name" value="PROKAR_LIPOPROTEIN"/>
    <property type="match status" value="1"/>
</dbReference>
<reference evidence="3 4" key="1">
    <citation type="submission" date="2019-03" db="EMBL/GenBank/DDBJ databases">
        <title>Genomic Encyclopedia of Type Strains, Phase IV (KMG-IV): sequencing the most valuable type-strain genomes for metagenomic binning, comparative biology and taxonomic classification.</title>
        <authorList>
            <person name="Goeker M."/>
        </authorList>
    </citation>
    <scope>NUCLEOTIDE SEQUENCE [LARGE SCALE GENOMIC DNA]</scope>
    <source>
        <strain evidence="3 4">DSM 1709</strain>
    </source>
</reference>
<evidence type="ECO:0008006" key="5">
    <source>
        <dbReference type="Google" id="ProtNLM"/>
    </source>
</evidence>
<dbReference type="AlphaFoldDB" id="A0A4R2M621"/>
<accession>A0A4R2M621</accession>
<sequence length="170" mass="18094">MRRRPRHRGAPASGLVLLALASCAPAGAQEPPEVPPALRQGLRTIQDYADAVQAQRRGPAGAERDPFQVTPELRQRRPGRPGPAAALPATAALASGWRVLALVLGERPRALLGPEAEAPAARWRERLVAEGDELEMPEGGLARVLRIDAQGVQLQIGGGLDGTPARVWIR</sequence>
<evidence type="ECO:0000256" key="1">
    <source>
        <dbReference type="SAM" id="MobiDB-lite"/>
    </source>
</evidence>
<dbReference type="GeneID" id="99685964"/>
<evidence type="ECO:0000256" key="2">
    <source>
        <dbReference type="SAM" id="SignalP"/>
    </source>
</evidence>
<evidence type="ECO:0000313" key="3">
    <source>
        <dbReference type="EMBL" id="TCP01511.1"/>
    </source>
</evidence>
<gene>
    <name evidence="3" type="ORF">EV684_109150</name>
</gene>
<comment type="caution">
    <text evidence="3">The sequence shown here is derived from an EMBL/GenBank/DDBJ whole genome shotgun (WGS) entry which is preliminary data.</text>
</comment>
<name>A0A4R2M621_RUBGE</name>
<protein>
    <recommendedName>
        <fullName evidence="5">Type IV pilus biogenesis protein PilP</fullName>
    </recommendedName>
</protein>